<evidence type="ECO:0000313" key="3">
    <source>
        <dbReference type="Proteomes" id="UP000215405"/>
    </source>
</evidence>
<dbReference type="InterPro" id="IPR010634">
    <property type="entry name" value="DUF1223"/>
</dbReference>
<dbReference type="EMBL" id="NBYO01000001">
    <property type="protein sequence ID" value="OXT01579.1"/>
    <property type="molecule type" value="Genomic_DNA"/>
</dbReference>
<dbReference type="PANTHER" id="PTHR36057:SF1">
    <property type="entry name" value="LIPOPROTEIN LIPID ATTACHMENT SITE-LIKE PROTEIN, PUTATIVE (DUF1223)-RELATED"/>
    <property type="match status" value="1"/>
</dbReference>
<dbReference type="AlphaFoldDB" id="A0A231V041"/>
<gene>
    <name evidence="2" type="ORF">B7H23_00975</name>
</gene>
<comment type="caution">
    <text evidence="2">The sequence shown here is derived from an EMBL/GenBank/DDBJ whole genome shotgun (WGS) entry which is preliminary data.</text>
</comment>
<evidence type="ECO:0000313" key="2">
    <source>
        <dbReference type="EMBL" id="OXT01579.1"/>
    </source>
</evidence>
<dbReference type="PANTHER" id="PTHR36057">
    <property type="match status" value="1"/>
</dbReference>
<proteinExistence type="predicted"/>
<keyword evidence="3" id="KW-1185">Reference proteome</keyword>
<keyword evidence="1" id="KW-0732">Signal</keyword>
<sequence>MHIGRRTSPMRILFGLLAALCLATPALAQSRPVTVVELFTSQGCNSCPPADAYLEDLAELDDVLALGYHVDYWDRLGWKDTLGDPAFTARQYGYAETLQRRGVYTPQAVIDGRQHLVGSNRPAIETALAQKATREAPMLSLDTGDGSTISISLSGADGSDPSLHLTIVRYIEEAAVPIERGENAGKTIAYVNAVRSVKAMPLPDGNATLNVPRLQKGEGLAVLLQAYSPKGAPGPILAAARYEAVDD</sequence>
<dbReference type="SUPFAM" id="SSF52833">
    <property type="entry name" value="Thioredoxin-like"/>
    <property type="match status" value="1"/>
</dbReference>
<feature type="signal peptide" evidence="1">
    <location>
        <begin position="1"/>
        <end position="28"/>
    </location>
</feature>
<accession>A0A231V041</accession>
<protein>
    <recommendedName>
        <fullName evidence="4">DUF1223 domain-containing protein</fullName>
    </recommendedName>
</protein>
<dbReference type="Pfam" id="PF06764">
    <property type="entry name" value="DUF1223"/>
    <property type="match status" value="1"/>
</dbReference>
<dbReference type="InterPro" id="IPR036249">
    <property type="entry name" value="Thioredoxin-like_sf"/>
</dbReference>
<reference evidence="3" key="1">
    <citation type="journal article" date="2017" name="Int. J. Syst. Evol. Microbiol.">
        <title>Notoacmeibacter marinus gen. nov., sp. nov., isolated from the gut of a limpet and proposal of Notoacmeibacteraceae fam. nov. in the order Rhizobiales of the class Alphaproteobacteria.</title>
        <authorList>
            <person name="Huang Z."/>
            <person name="Guo F."/>
            <person name="Lai Q."/>
        </authorList>
    </citation>
    <scope>NUCLEOTIDE SEQUENCE [LARGE SCALE GENOMIC DNA]</scope>
    <source>
        <strain evidence="3">XMTR2A4</strain>
    </source>
</reference>
<evidence type="ECO:0000256" key="1">
    <source>
        <dbReference type="SAM" id="SignalP"/>
    </source>
</evidence>
<evidence type="ECO:0008006" key="4">
    <source>
        <dbReference type="Google" id="ProtNLM"/>
    </source>
</evidence>
<name>A0A231V041_9HYPH</name>
<dbReference type="Proteomes" id="UP000215405">
    <property type="component" value="Unassembled WGS sequence"/>
</dbReference>
<feature type="chain" id="PRO_5012918012" description="DUF1223 domain-containing protein" evidence="1">
    <location>
        <begin position="29"/>
        <end position="247"/>
    </location>
</feature>
<organism evidence="2 3">
    <name type="scientific">Notoacmeibacter marinus</name>
    <dbReference type="NCBI Taxonomy" id="1876515"/>
    <lineage>
        <taxon>Bacteria</taxon>
        <taxon>Pseudomonadati</taxon>
        <taxon>Pseudomonadota</taxon>
        <taxon>Alphaproteobacteria</taxon>
        <taxon>Hyphomicrobiales</taxon>
        <taxon>Notoacmeibacteraceae</taxon>
        <taxon>Notoacmeibacter</taxon>
    </lineage>
</organism>